<keyword evidence="1" id="KW-0472">Membrane</keyword>
<feature type="domain" description="Transposase DDE" evidence="2">
    <location>
        <begin position="7"/>
        <end position="95"/>
    </location>
</feature>
<dbReference type="InterPro" id="IPR025668">
    <property type="entry name" value="Tnp_DDE_dom"/>
</dbReference>
<accession>A0A7K0KGW5</accession>
<reference evidence="3 4" key="1">
    <citation type="submission" date="2019-08" db="EMBL/GenBank/DDBJ databases">
        <title>In-depth cultivation of the pig gut microbiome towards novel bacterial diversity and tailored functional studies.</title>
        <authorList>
            <person name="Wylensek D."/>
            <person name="Hitch T.C.A."/>
            <person name="Clavel T."/>
        </authorList>
    </citation>
    <scope>NUCLEOTIDE SEQUENCE [LARGE SCALE GENOMIC DNA]</scope>
    <source>
        <strain evidence="3 4">LKV-178-WT-2A</strain>
    </source>
</reference>
<keyword evidence="4" id="KW-1185">Reference proteome</keyword>
<comment type="caution">
    <text evidence="3">The sequence shown here is derived from an EMBL/GenBank/DDBJ whole genome shotgun (WGS) entry which is preliminary data.</text>
</comment>
<gene>
    <name evidence="3" type="ORF">FYJ73_10625</name>
</gene>
<keyword evidence="1" id="KW-1133">Transmembrane helix</keyword>
<evidence type="ECO:0000313" key="4">
    <source>
        <dbReference type="Proteomes" id="UP000438914"/>
    </source>
</evidence>
<evidence type="ECO:0000256" key="1">
    <source>
        <dbReference type="SAM" id="Phobius"/>
    </source>
</evidence>
<dbReference type="Pfam" id="PF13701">
    <property type="entry name" value="DDE_Tnp_1_4"/>
    <property type="match status" value="1"/>
</dbReference>
<sequence>MGLCFYFKADRMSCNSYWANYFRLFLYAAAFVVAHTMKHELFNGTAIESFTMDSFIKRIMLSAVYIMEKRTFIHVSFSPHHRHLEELTVALERLAA</sequence>
<protein>
    <recommendedName>
        <fullName evidence="2">Transposase DDE domain-containing protein</fullName>
    </recommendedName>
</protein>
<keyword evidence="1" id="KW-0812">Transmembrane</keyword>
<evidence type="ECO:0000259" key="2">
    <source>
        <dbReference type="Pfam" id="PF13701"/>
    </source>
</evidence>
<evidence type="ECO:0000313" key="3">
    <source>
        <dbReference type="EMBL" id="MST85109.1"/>
    </source>
</evidence>
<dbReference type="Proteomes" id="UP000438914">
    <property type="component" value="Unassembled WGS sequence"/>
</dbReference>
<proteinExistence type="predicted"/>
<name>A0A7K0KGW5_9BACT</name>
<feature type="transmembrane region" description="Helical" evidence="1">
    <location>
        <begin position="20"/>
        <end position="37"/>
    </location>
</feature>
<organism evidence="3 4">
    <name type="scientific">Hallella mizrahii</name>
    <dbReference type="NCBI Taxonomy" id="2606637"/>
    <lineage>
        <taxon>Bacteria</taxon>
        <taxon>Pseudomonadati</taxon>
        <taxon>Bacteroidota</taxon>
        <taxon>Bacteroidia</taxon>
        <taxon>Bacteroidales</taxon>
        <taxon>Prevotellaceae</taxon>
        <taxon>Hallella</taxon>
    </lineage>
</organism>
<dbReference type="EMBL" id="VUNG01000029">
    <property type="protein sequence ID" value="MST85109.1"/>
    <property type="molecule type" value="Genomic_DNA"/>
</dbReference>
<dbReference type="AlphaFoldDB" id="A0A7K0KGW5"/>